<dbReference type="CDD" id="cd04622">
    <property type="entry name" value="CBS_pair_HRP1_like"/>
    <property type="match status" value="1"/>
</dbReference>
<reference evidence="5" key="1">
    <citation type="submission" date="2018-09" db="EMBL/GenBank/DDBJ databases">
        <authorList>
            <person name="Zhu H."/>
        </authorList>
    </citation>
    <scope>NUCLEOTIDE SEQUENCE [LARGE SCALE GENOMIC DNA]</scope>
    <source>
        <strain evidence="5">K2R23-3</strain>
    </source>
</reference>
<dbReference type="RefSeq" id="WP_119884093.1">
    <property type="nucleotide sequence ID" value="NZ_CP032418.1"/>
</dbReference>
<dbReference type="PROSITE" id="PS51371">
    <property type="entry name" value="CBS"/>
    <property type="match status" value="2"/>
</dbReference>
<evidence type="ECO:0000259" key="3">
    <source>
        <dbReference type="PROSITE" id="PS51371"/>
    </source>
</evidence>
<evidence type="ECO:0000256" key="2">
    <source>
        <dbReference type="PROSITE-ProRule" id="PRU00703"/>
    </source>
</evidence>
<sequence>MKIKEKMSRDIVTCQKSDLVHEIAQSMRALDIGCMPVVERGEVIGMITDRDIVTRSVAKNNKEKVEDVMTKDVISAHPDDSIEEASALMAEHRIRRLPVMENNQLVGFLSLADLAVPSETTNYAANALHEISEPRHL</sequence>
<proteinExistence type="predicted"/>
<keyword evidence="1 2" id="KW-0129">CBS domain</keyword>
<accession>A0A385YUL6</accession>
<dbReference type="Proteomes" id="UP000265725">
    <property type="component" value="Chromosome"/>
</dbReference>
<dbReference type="InterPro" id="IPR051257">
    <property type="entry name" value="Diverse_CBS-Domain"/>
</dbReference>
<evidence type="ECO:0000256" key="1">
    <source>
        <dbReference type="ARBA" id="ARBA00023122"/>
    </source>
</evidence>
<dbReference type="Gene3D" id="3.10.580.10">
    <property type="entry name" value="CBS-domain"/>
    <property type="match status" value="1"/>
</dbReference>
<dbReference type="EMBL" id="CP032418">
    <property type="protein sequence ID" value="AYC30376.1"/>
    <property type="molecule type" value="Genomic_DNA"/>
</dbReference>
<dbReference type="KEGG" id="paek:D3873_11225"/>
<organism evidence="4 5">
    <name type="scientific">Paenisporosarcina cavernae</name>
    <dbReference type="NCBI Taxonomy" id="2320858"/>
    <lineage>
        <taxon>Bacteria</taxon>
        <taxon>Bacillati</taxon>
        <taxon>Bacillota</taxon>
        <taxon>Bacilli</taxon>
        <taxon>Bacillales</taxon>
        <taxon>Caryophanaceae</taxon>
        <taxon>Paenisporosarcina</taxon>
    </lineage>
</organism>
<dbReference type="PANTHER" id="PTHR43080:SF2">
    <property type="entry name" value="CBS DOMAIN-CONTAINING PROTEIN"/>
    <property type="match status" value="1"/>
</dbReference>
<feature type="domain" description="CBS" evidence="3">
    <location>
        <begin position="69"/>
        <end position="128"/>
    </location>
</feature>
<dbReference type="SMART" id="SM00116">
    <property type="entry name" value="CBS"/>
    <property type="match status" value="2"/>
</dbReference>
<dbReference type="OrthoDB" id="9802114at2"/>
<dbReference type="PANTHER" id="PTHR43080">
    <property type="entry name" value="CBS DOMAIN-CONTAINING PROTEIN CBSX3, MITOCHONDRIAL"/>
    <property type="match status" value="1"/>
</dbReference>
<evidence type="ECO:0000313" key="5">
    <source>
        <dbReference type="Proteomes" id="UP000265725"/>
    </source>
</evidence>
<dbReference type="AlphaFoldDB" id="A0A385YUL6"/>
<feature type="domain" description="CBS" evidence="3">
    <location>
        <begin position="7"/>
        <end position="63"/>
    </location>
</feature>
<name>A0A385YUL6_9BACL</name>
<protein>
    <submittedName>
        <fullName evidence="4">CBS domain-containing protein</fullName>
    </submittedName>
</protein>
<dbReference type="Pfam" id="PF00571">
    <property type="entry name" value="CBS"/>
    <property type="match status" value="2"/>
</dbReference>
<dbReference type="SUPFAM" id="SSF54631">
    <property type="entry name" value="CBS-domain pair"/>
    <property type="match status" value="1"/>
</dbReference>
<dbReference type="InterPro" id="IPR046342">
    <property type="entry name" value="CBS_dom_sf"/>
</dbReference>
<dbReference type="InterPro" id="IPR000644">
    <property type="entry name" value="CBS_dom"/>
</dbReference>
<gene>
    <name evidence="4" type="ORF">D3873_11225</name>
</gene>
<evidence type="ECO:0000313" key="4">
    <source>
        <dbReference type="EMBL" id="AYC30376.1"/>
    </source>
</evidence>
<keyword evidence="5" id="KW-1185">Reference proteome</keyword>